<protein>
    <submittedName>
        <fullName evidence="1">Uncharacterized protein</fullName>
    </submittedName>
</protein>
<feature type="non-terminal residue" evidence="1">
    <location>
        <position position="145"/>
    </location>
</feature>
<name>A0A0G8AZ17_9SYNE</name>
<evidence type="ECO:0000313" key="1">
    <source>
        <dbReference type="EMBL" id="KKZ14421.1"/>
    </source>
</evidence>
<dbReference type="EMBL" id="JYFQ01000025">
    <property type="protein sequence ID" value="KKZ14421.1"/>
    <property type="molecule type" value="Genomic_DNA"/>
</dbReference>
<evidence type="ECO:0000313" key="2">
    <source>
        <dbReference type="Proteomes" id="UP000035037"/>
    </source>
</evidence>
<sequence>MKQTRTYTCRLISISRGKRRKLDSLFAGMCLWYNFFVAQCKENSRLYRAWKDDPDSNEKPKTPSYYDWCNLITQQERTGSVPNKDGELIDTSWLPRAAKCNAAKRVNLAFKEFLKSQRRFPRFKPFHRMQSFEVALVHASLTHIA</sequence>
<reference evidence="1 2" key="2">
    <citation type="submission" date="2015-05" db="EMBL/GenBank/DDBJ databases">
        <title>Lifestyle Evolution in Cyanobacterial Symbionts of Sponges.</title>
        <authorList>
            <person name="Burgsdorf I."/>
            <person name="Slaby B.M."/>
            <person name="Handley K.M."/>
            <person name="Haber M."/>
            <person name="Blom J."/>
            <person name="Marshall C.W."/>
            <person name="Gilbert J.A."/>
            <person name="Hentschel U."/>
            <person name="Steindler L."/>
        </authorList>
    </citation>
    <scope>NUCLEOTIDE SEQUENCE [LARGE SCALE GENOMIC DNA]</scope>
    <source>
        <strain evidence="1">15L</strain>
    </source>
</reference>
<proteinExistence type="predicted"/>
<dbReference type="Proteomes" id="UP000035037">
    <property type="component" value="Unassembled WGS sequence"/>
</dbReference>
<accession>A0A0G8AZ17</accession>
<dbReference type="AlphaFoldDB" id="A0A0G8AZ17"/>
<reference evidence="1 2" key="1">
    <citation type="submission" date="2015-02" db="EMBL/GenBank/DDBJ databases">
        <authorList>
            <person name="Slaby B."/>
            <person name="Hentschel U."/>
        </authorList>
    </citation>
    <scope>NUCLEOTIDE SEQUENCE [LARGE SCALE GENOMIC DNA]</scope>
    <source>
        <strain evidence="1">15L</strain>
    </source>
</reference>
<gene>
    <name evidence="1" type="ORF">TQ37_01240</name>
</gene>
<dbReference type="PATRIC" id="fig|1608419.3.peg.1507"/>
<organism evidence="1 2">
    <name type="scientific">Candidatus Synechococcus spongiarum 15L</name>
    <dbReference type="NCBI Taxonomy" id="1608419"/>
    <lineage>
        <taxon>Bacteria</taxon>
        <taxon>Bacillati</taxon>
        <taxon>Cyanobacteriota</taxon>
        <taxon>Cyanophyceae</taxon>
        <taxon>Synechococcales</taxon>
        <taxon>Synechococcaceae</taxon>
        <taxon>Synechococcus</taxon>
    </lineage>
</organism>
<comment type="caution">
    <text evidence="1">The sequence shown here is derived from an EMBL/GenBank/DDBJ whole genome shotgun (WGS) entry which is preliminary data.</text>
</comment>